<proteinExistence type="predicted"/>
<organism evidence="3 4">
    <name type="scientific">Galendromus occidentalis</name>
    <name type="common">western predatory mite</name>
    <dbReference type="NCBI Taxonomy" id="34638"/>
    <lineage>
        <taxon>Eukaryota</taxon>
        <taxon>Metazoa</taxon>
        <taxon>Ecdysozoa</taxon>
        <taxon>Arthropoda</taxon>
        <taxon>Chelicerata</taxon>
        <taxon>Arachnida</taxon>
        <taxon>Acari</taxon>
        <taxon>Parasitiformes</taxon>
        <taxon>Mesostigmata</taxon>
        <taxon>Gamasina</taxon>
        <taxon>Phytoseioidea</taxon>
        <taxon>Phytoseiidae</taxon>
        <taxon>Typhlodrominae</taxon>
        <taxon>Galendromus</taxon>
    </lineage>
</organism>
<dbReference type="RefSeq" id="XP_003739845.1">
    <property type="nucleotide sequence ID" value="XM_003739797.1"/>
</dbReference>
<accession>A0AAJ6QPS8</accession>
<evidence type="ECO:0000256" key="2">
    <source>
        <dbReference type="SAM" id="SignalP"/>
    </source>
</evidence>
<protein>
    <submittedName>
        <fullName evidence="4">Uncharacterized protein LOC100897673</fullName>
    </submittedName>
</protein>
<dbReference type="GeneID" id="100897673"/>
<feature type="region of interest" description="Disordered" evidence="1">
    <location>
        <begin position="85"/>
        <end position="114"/>
    </location>
</feature>
<keyword evidence="2" id="KW-0732">Signal</keyword>
<feature type="region of interest" description="Disordered" evidence="1">
    <location>
        <begin position="198"/>
        <end position="220"/>
    </location>
</feature>
<feature type="signal peptide" evidence="2">
    <location>
        <begin position="1"/>
        <end position="18"/>
    </location>
</feature>
<evidence type="ECO:0000256" key="1">
    <source>
        <dbReference type="SAM" id="MobiDB-lite"/>
    </source>
</evidence>
<sequence>MRLWTIALAIESFAASTGQVFYDALPPGSIPGMGSPGYPFYQAQAPFHPNAKFYGGSQIPVSYYQNLLASLKNYQSPSPAKLYTSPLPQNANSVIDQERTPRKPTVGPSKPPGKPDVVVVQESLPDAAALQATLQLPLERQEELHILTASSDDRERESQEIAVQPADVENSASGVRVVKFDDVRHTCRAVKVCVPQVARKSRPGKPQVPHASAMNQSGPSGMKPIYLSATEAPFRIFQLADPKKRIVFQPTKAEEPTTAANFDDELWR</sequence>
<gene>
    <name evidence="4" type="primary">LOC100897673</name>
</gene>
<name>A0AAJ6QPS8_9ACAR</name>
<keyword evidence="3" id="KW-1185">Reference proteome</keyword>
<dbReference type="Proteomes" id="UP000694867">
    <property type="component" value="Unplaced"/>
</dbReference>
<dbReference type="AlphaFoldDB" id="A0AAJ6QPS8"/>
<evidence type="ECO:0000313" key="3">
    <source>
        <dbReference type="Proteomes" id="UP000694867"/>
    </source>
</evidence>
<feature type="compositionally biased region" description="Polar residues" evidence="1">
    <location>
        <begin position="86"/>
        <end position="95"/>
    </location>
</feature>
<dbReference type="KEGG" id="goe:100897673"/>
<evidence type="ECO:0000313" key="4">
    <source>
        <dbReference type="RefSeq" id="XP_003739845.1"/>
    </source>
</evidence>
<feature type="chain" id="PRO_5042530075" evidence="2">
    <location>
        <begin position="19"/>
        <end position="268"/>
    </location>
</feature>
<reference evidence="4" key="1">
    <citation type="submission" date="2025-08" db="UniProtKB">
        <authorList>
            <consortium name="RefSeq"/>
        </authorList>
    </citation>
    <scope>IDENTIFICATION</scope>
</reference>